<protein>
    <submittedName>
        <fullName evidence="1">Uncharacterized protein</fullName>
    </submittedName>
</protein>
<gene>
    <name evidence="1" type="ORF">JCM10512_3261</name>
</gene>
<name>W4UUG1_9BACE</name>
<sequence>MDVPFLPDERDKPVYLVRIAAIRFMGVSGGIIEQLQCFDGIKVTEFHKAFGFAGTTGLV</sequence>
<evidence type="ECO:0000313" key="2">
    <source>
        <dbReference type="Proteomes" id="UP000019131"/>
    </source>
</evidence>
<reference evidence="1 2" key="1">
    <citation type="journal article" date="2014" name="Genome Announc.">
        <title>Draft Genome Sequence of Bacteroides reticulotermitis Strain JCM 10512T, Isolated from the Gut of a Termite.</title>
        <authorList>
            <person name="Yuki M."/>
            <person name="Oshima K."/>
            <person name="Suda W."/>
            <person name="Sakamoto M."/>
            <person name="Iida T."/>
            <person name="Hattori M."/>
            <person name="Ohkuma M."/>
        </authorList>
    </citation>
    <scope>NUCLEOTIDE SEQUENCE [LARGE SCALE GENOMIC DNA]</scope>
    <source>
        <strain evidence="1 2">JCM 10512</strain>
    </source>
</reference>
<dbReference type="Proteomes" id="UP000019131">
    <property type="component" value="Unassembled WGS sequence"/>
</dbReference>
<organism evidence="1 2">
    <name type="scientific">Bacteroides reticulotermitis JCM 10512</name>
    <dbReference type="NCBI Taxonomy" id="1445607"/>
    <lineage>
        <taxon>Bacteria</taxon>
        <taxon>Pseudomonadati</taxon>
        <taxon>Bacteroidota</taxon>
        <taxon>Bacteroidia</taxon>
        <taxon>Bacteroidales</taxon>
        <taxon>Bacteroidaceae</taxon>
        <taxon>Bacteroides</taxon>
    </lineage>
</organism>
<dbReference type="STRING" id="1445607.JCM10512_3261"/>
<proteinExistence type="predicted"/>
<dbReference type="EMBL" id="BAIV01000021">
    <property type="protein sequence ID" value="GAE84885.1"/>
    <property type="molecule type" value="Genomic_DNA"/>
</dbReference>
<accession>W4UUG1</accession>
<keyword evidence="2" id="KW-1185">Reference proteome</keyword>
<evidence type="ECO:0000313" key="1">
    <source>
        <dbReference type="EMBL" id="GAE84885.1"/>
    </source>
</evidence>
<dbReference type="AlphaFoldDB" id="W4UUG1"/>
<comment type="caution">
    <text evidence="1">The sequence shown here is derived from an EMBL/GenBank/DDBJ whole genome shotgun (WGS) entry which is preliminary data.</text>
</comment>